<comment type="similarity">
    <text evidence="2 6">Belongs to the FPP/GGPP synthase family.</text>
</comment>
<gene>
    <name evidence="7" type="ORF">A2358_00245</name>
</gene>
<dbReference type="PANTHER" id="PTHR12001:SF85">
    <property type="entry name" value="SHORT CHAIN ISOPRENYL DIPHOSPHATE SYNTHASE"/>
    <property type="match status" value="1"/>
</dbReference>
<dbReference type="InterPro" id="IPR033749">
    <property type="entry name" value="Polyprenyl_synt_CS"/>
</dbReference>
<keyword evidence="3 6" id="KW-0808">Transferase</keyword>
<keyword evidence="5" id="KW-0460">Magnesium</keyword>
<dbReference type="Proteomes" id="UP000178650">
    <property type="component" value="Unassembled WGS sequence"/>
</dbReference>
<evidence type="ECO:0000256" key="5">
    <source>
        <dbReference type="ARBA" id="ARBA00022842"/>
    </source>
</evidence>
<dbReference type="CDD" id="cd00685">
    <property type="entry name" value="Trans_IPPS_HT"/>
    <property type="match status" value="1"/>
</dbReference>
<dbReference type="GO" id="GO:0004659">
    <property type="term" value="F:prenyltransferase activity"/>
    <property type="evidence" value="ECO:0007669"/>
    <property type="project" value="InterPro"/>
</dbReference>
<dbReference type="PANTHER" id="PTHR12001">
    <property type="entry name" value="GERANYLGERANYL PYROPHOSPHATE SYNTHASE"/>
    <property type="match status" value="1"/>
</dbReference>
<dbReference type="Gene3D" id="1.10.600.10">
    <property type="entry name" value="Farnesyl Diphosphate Synthase"/>
    <property type="match status" value="1"/>
</dbReference>
<name>A0A1G2IXF1_9BACT</name>
<dbReference type="GO" id="GO:0008299">
    <property type="term" value="P:isoprenoid biosynthetic process"/>
    <property type="evidence" value="ECO:0007669"/>
    <property type="project" value="InterPro"/>
</dbReference>
<dbReference type="InterPro" id="IPR000092">
    <property type="entry name" value="Polyprenyl_synt"/>
</dbReference>
<dbReference type="SFLD" id="SFLDS00005">
    <property type="entry name" value="Isoprenoid_Synthase_Type_I"/>
    <property type="match status" value="1"/>
</dbReference>
<sequence length="306" mass="35235">MTKIFLKNLSKFQAEINNQLVLFFTEEIKKTKSLFLKDILKTLKEFSLRPAKRIRAILVIYGYLLSGGKDKKNILKTAIFIELIHNFLLIHDDILDEEKMRRGKPALHHTFENEKYLKNKSEKEYYGISMAVVMGDMMEFLARRILSQSKFSGKNKIEAIKKLEQILISTAHGEIFEYWLRKTQEKGTVREKDVFEIYKNKTAYYTFVGPLQMGALLAGAPTKMLLLLEKIGVPLGIAFQIEDDIKDIDSDLKEGQPSLLVLKTIDECKEISKNYIAMAKKEILATKLPKKEKQFLLDLAGYIGSK</sequence>
<evidence type="ECO:0008006" key="9">
    <source>
        <dbReference type="Google" id="ProtNLM"/>
    </source>
</evidence>
<dbReference type="PROSITE" id="PS00723">
    <property type="entry name" value="POLYPRENYL_SYNTHASE_1"/>
    <property type="match status" value="1"/>
</dbReference>
<evidence type="ECO:0000256" key="2">
    <source>
        <dbReference type="ARBA" id="ARBA00006706"/>
    </source>
</evidence>
<comment type="caution">
    <text evidence="7">The sequence shown here is derived from an EMBL/GenBank/DDBJ whole genome shotgun (WGS) entry which is preliminary data.</text>
</comment>
<evidence type="ECO:0000256" key="3">
    <source>
        <dbReference type="ARBA" id="ARBA00022679"/>
    </source>
</evidence>
<evidence type="ECO:0000313" key="7">
    <source>
        <dbReference type="EMBL" id="OGZ79382.1"/>
    </source>
</evidence>
<dbReference type="AlphaFoldDB" id="A0A1G2IXF1"/>
<evidence type="ECO:0000256" key="6">
    <source>
        <dbReference type="RuleBase" id="RU004466"/>
    </source>
</evidence>
<dbReference type="Pfam" id="PF00348">
    <property type="entry name" value="polyprenyl_synt"/>
    <property type="match status" value="1"/>
</dbReference>
<evidence type="ECO:0000256" key="1">
    <source>
        <dbReference type="ARBA" id="ARBA00001946"/>
    </source>
</evidence>
<evidence type="ECO:0000313" key="8">
    <source>
        <dbReference type="Proteomes" id="UP000178650"/>
    </source>
</evidence>
<evidence type="ECO:0000256" key="4">
    <source>
        <dbReference type="ARBA" id="ARBA00022723"/>
    </source>
</evidence>
<dbReference type="InterPro" id="IPR008949">
    <property type="entry name" value="Isoprenoid_synthase_dom_sf"/>
</dbReference>
<dbReference type="STRING" id="1802223.A2358_00245"/>
<comment type="cofactor">
    <cofactor evidence="1">
        <name>Mg(2+)</name>
        <dbReference type="ChEBI" id="CHEBI:18420"/>
    </cofactor>
</comment>
<protein>
    <recommendedName>
        <fullName evidence="9">Polyprenyl synthetase</fullName>
    </recommendedName>
</protein>
<dbReference type="EMBL" id="MHPJ01000004">
    <property type="protein sequence ID" value="OGZ79382.1"/>
    <property type="molecule type" value="Genomic_DNA"/>
</dbReference>
<organism evidence="7 8">
    <name type="scientific">Candidatus Staskawiczbacteria bacterium RIFOXYB1_FULL_37_44</name>
    <dbReference type="NCBI Taxonomy" id="1802223"/>
    <lineage>
        <taxon>Bacteria</taxon>
        <taxon>Candidatus Staskawicziibacteriota</taxon>
    </lineage>
</organism>
<dbReference type="SUPFAM" id="SSF48576">
    <property type="entry name" value="Terpenoid synthases"/>
    <property type="match status" value="1"/>
</dbReference>
<dbReference type="PROSITE" id="PS00444">
    <property type="entry name" value="POLYPRENYL_SYNTHASE_2"/>
    <property type="match status" value="1"/>
</dbReference>
<keyword evidence="4" id="KW-0479">Metal-binding</keyword>
<reference evidence="7 8" key="1">
    <citation type="journal article" date="2016" name="Nat. Commun.">
        <title>Thousands of microbial genomes shed light on interconnected biogeochemical processes in an aquifer system.</title>
        <authorList>
            <person name="Anantharaman K."/>
            <person name="Brown C.T."/>
            <person name="Hug L.A."/>
            <person name="Sharon I."/>
            <person name="Castelle C.J."/>
            <person name="Probst A.J."/>
            <person name="Thomas B.C."/>
            <person name="Singh A."/>
            <person name="Wilkins M.J."/>
            <person name="Karaoz U."/>
            <person name="Brodie E.L."/>
            <person name="Williams K.H."/>
            <person name="Hubbard S.S."/>
            <person name="Banfield J.F."/>
        </authorList>
    </citation>
    <scope>NUCLEOTIDE SEQUENCE [LARGE SCALE GENOMIC DNA]</scope>
</reference>
<proteinExistence type="inferred from homology"/>
<dbReference type="GO" id="GO:0046872">
    <property type="term" value="F:metal ion binding"/>
    <property type="evidence" value="ECO:0007669"/>
    <property type="project" value="UniProtKB-KW"/>
</dbReference>
<accession>A0A1G2IXF1</accession>